<keyword evidence="2" id="KW-1185">Reference proteome</keyword>
<evidence type="ECO:0000313" key="2">
    <source>
        <dbReference type="Proteomes" id="UP000634136"/>
    </source>
</evidence>
<organism evidence="1 2">
    <name type="scientific">Senna tora</name>
    <dbReference type="NCBI Taxonomy" id="362788"/>
    <lineage>
        <taxon>Eukaryota</taxon>
        <taxon>Viridiplantae</taxon>
        <taxon>Streptophyta</taxon>
        <taxon>Embryophyta</taxon>
        <taxon>Tracheophyta</taxon>
        <taxon>Spermatophyta</taxon>
        <taxon>Magnoliopsida</taxon>
        <taxon>eudicotyledons</taxon>
        <taxon>Gunneridae</taxon>
        <taxon>Pentapetalae</taxon>
        <taxon>rosids</taxon>
        <taxon>fabids</taxon>
        <taxon>Fabales</taxon>
        <taxon>Fabaceae</taxon>
        <taxon>Caesalpinioideae</taxon>
        <taxon>Cassia clade</taxon>
        <taxon>Senna</taxon>
    </lineage>
</organism>
<dbReference type="EMBL" id="JAAIUW010000010">
    <property type="protein sequence ID" value="KAF7813473.1"/>
    <property type="molecule type" value="Genomic_DNA"/>
</dbReference>
<protein>
    <submittedName>
        <fullName evidence="1">Uncharacterized protein</fullName>
    </submittedName>
</protein>
<proteinExistence type="predicted"/>
<accession>A0A834SZB6</accession>
<gene>
    <name evidence="1" type="ORF">G2W53_034449</name>
</gene>
<reference evidence="1" key="1">
    <citation type="submission" date="2020-09" db="EMBL/GenBank/DDBJ databases">
        <title>Genome-Enabled Discovery of Anthraquinone Biosynthesis in Senna tora.</title>
        <authorList>
            <person name="Kang S.-H."/>
            <person name="Pandey R.P."/>
            <person name="Lee C.-M."/>
            <person name="Sim J.-S."/>
            <person name="Jeong J.-T."/>
            <person name="Choi B.-S."/>
            <person name="Jung M."/>
            <person name="Ginzburg D."/>
            <person name="Zhao K."/>
            <person name="Won S.Y."/>
            <person name="Oh T.-J."/>
            <person name="Yu Y."/>
            <person name="Kim N.-H."/>
            <person name="Lee O.R."/>
            <person name="Lee T.-H."/>
            <person name="Bashyal P."/>
            <person name="Kim T.-S."/>
            <person name="Lee W.-H."/>
            <person name="Kawkins C."/>
            <person name="Kim C.-K."/>
            <person name="Kim J.S."/>
            <person name="Ahn B.O."/>
            <person name="Rhee S.Y."/>
            <person name="Sohng J.K."/>
        </authorList>
    </citation>
    <scope>NUCLEOTIDE SEQUENCE</scope>
    <source>
        <tissue evidence="1">Leaf</tissue>
    </source>
</reference>
<sequence>MAIRERNVGPTTVEPETAL</sequence>
<dbReference type="AlphaFoldDB" id="A0A834SZB6"/>
<dbReference type="Proteomes" id="UP000634136">
    <property type="component" value="Unassembled WGS sequence"/>
</dbReference>
<name>A0A834SZB6_9FABA</name>
<evidence type="ECO:0000313" key="1">
    <source>
        <dbReference type="EMBL" id="KAF7813473.1"/>
    </source>
</evidence>
<comment type="caution">
    <text evidence="1">The sequence shown here is derived from an EMBL/GenBank/DDBJ whole genome shotgun (WGS) entry which is preliminary data.</text>
</comment>